<comment type="cofactor">
    <cofactor evidence="1 9">
        <name>pyridoxal 5'-phosphate</name>
        <dbReference type="ChEBI" id="CHEBI:597326"/>
    </cofactor>
</comment>
<comment type="similarity">
    <text evidence="2 9">Belongs to the class-II pyridoxal-phosphate-dependent aminotransferase family. Histidinol-phosphate aminotransferase subfamily.</text>
</comment>
<dbReference type="GO" id="GO:0000105">
    <property type="term" value="P:L-histidine biosynthetic process"/>
    <property type="evidence" value="ECO:0007669"/>
    <property type="project" value="UniProtKB-UniRule"/>
</dbReference>
<dbReference type="PANTHER" id="PTHR42885">
    <property type="entry name" value="HISTIDINOL-PHOSPHATE AMINOTRANSFERASE-RELATED"/>
    <property type="match status" value="1"/>
</dbReference>
<keyword evidence="7 9" id="KW-0663">Pyridoxal phosphate</keyword>
<protein>
    <recommendedName>
        <fullName evidence="9">Histidinol-phosphate aminotransferase</fullName>
        <ecNumber evidence="9">2.6.1.9</ecNumber>
    </recommendedName>
    <alternativeName>
        <fullName evidence="9">Imidazole acetol-phosphate transaminase</fullName>
    </alternativeName>
</protein>
<dbReference type="NCBIfam" id="TIGR01141">
    <property type="entry name" value="hisC"/>
    <property type="match status" value="1"/>
</dbReference>
<reference evidence="11 12" key="1">
    <citation type="submission" date="2019-03" db="EMBL/GenBank/DDBJ databases">
        <title>Sequencing the genomes of 1000 actinobacteria strains.</title>
        <authorList>
            <person name="Klenk H.-P."/>
        </authorList>
    </citation>
    <scope>NUCLEOTIDE SEQUENCE [LARGE SCALE GENOMIC DNA]</scope>
    <source>
        <strain evidence="11 12">DSM 18936</strain>
    </source>
</reference>
<comment type="subunit">
    <text evidence="3 9">Homodimer.</text>
</comment>
<dbReference type="EC" id="2.6.1.9" evidence="9"/>
<dbReference type="OrthoDB" id="9809616at2"/>
<dbReference type="Gene3D" id="3.40.640.10">
    <property type="entry name" value="Type I PLP-dependent aspartate aminotransferase-like (Major domain)"/>
    <property type="match status" value="1"/>
</dbReference>
<keyword evidence="6 9" id="KW-0808">Transferase</keyword>
<evidence type="ECO:0000256" key="8">
    <source>
        <dbReference type="ARBA" id="ARBA00023102"/>
    </source>
</evidence>
<proteinExistence type="inferred from homology"/>
<keyword evidence="12" id="KW-1185">Reference proteome</keyword>
<dbReference type="Proteomes" id="UP000294558">
    <property type="component" value="Unassembled WGS sequence"/>
</dbReference>
<dbReference type="InterPro" id="IPR015424">
    <property type="entry name" value="PyrdxlP-dep_Trfase"/>
</dbReference>
<gene>
    <name evidence="9" type="primary">hisC</name>
    <name evidence="11" type="ORF">BDK89_2357</name>
</gene>
<dbReference type="HAMAP" id="MF_01023">
    <property type="entry name" value="HisC_aminotrans_2"/>
    <property type="match status" value="1"/>
</dbReference>
<keyword evidence="4 9" id="KW-0032">Aminotransferase</keyword>
<evidence type="ECO:0000313" key="12">
    <source>
        <dbReference type="Proteomes" id="UP000294558"/>
    </source>
</evidence>
<dbReference type="SUPFAM" id="SSF53383">
    <property type="entry name" value="PLP-dependent transferases"/>
    <property type="match status" value="1"/>
</dbReference>
<keyword evidence="5 9" id="KW-0028">Amino-acid biosynthesis</keyword>
<organism evidence="11 12">
    <name type="scientific">Ilumatobacter fluminis</name>
    <dbReference type="NCBI Taxonomy" id="467091"/>
    <lineage>
        <taxon>Bacteria</taxon>
        <taxon>Bacillati</taxon>
        <taxon>Actinomycetota</taxon>
        <taxon>Acidimicrobiia</taxon>
        <taxon>Acidimicrobiales</taxon>
        <taxon>Ilumatobacteraceae</taxon>
        <taxon>Ilumatobacter</taxon>
    </lineage>
</organism>
<evidence type="ECO:0000256" key="4">
    <source>
        <dbReference type="ARBA" id="ARBA00022576"/>
    </source>
</evidence>
<evidence type="ECO:0000256" key="9">
    <source>
        <dbReference type="HAMAP-Rule" id="MF_01023"/>
    </source>
</evidence>
<accession>A0A4R7I0R3</accession>
<dbReference type="UniPathway" id="UPA00031">
    <property type="reaction ID" value="UER00012"/>
</dbReference>
<dbReference type="Gene3D" id="3.90.1150.10">
    <property type="entry name" value="Aspartate Aminotransferase, domain 1"/>
    <property type="match status" value="1"/>
</dbReference>
<feature type="domain" description="Aminotransferase class I/classII large" evidence="10">
    <location>
        <begin position="30"/>
        <end position="353"/>
    </location>
</feature>
<comment type="caution">
    <text evidence="11">The sequence shown here is derived from an EMBL/GenBank/DDBJ whole genome shotgun (WGS) entry which is preliminary data.</text>
</comment>
<evidence type="ECO:0000256" key="7">
    <source>
        <dbReference type="ARBA" id="ARBA00022898"/>
    </source>
</evidence>
<dbReference type="GO" id="GO:0004400">
    <property type="term" value="F:histidinol-phosphate transaminase activity"/>
    <property type="evidence" value="ECO:0007669"/>
    <property type="project" value="UniProtKB-UniRule"/>
</dbReference>
<sequence>MLGSLGLVIPVRDDLRVLEGYHSPQVDVDVRLNTNESPLSPPDAFRDALAAELSRIEWHRYPDRAATELRRAIADWHGVDPSMVFAANGSNEVLQTILLTYAGAGRRVATFEPTYQMHAQIARVVGSEVVEGERNADFTLDPDELRRVVDEYDPHVTFLTSPNNPTGLVEPSERIGELLDVTNGLVVADEAYAQFADWSALELLDDDRPLVVTRTFSKTWSMAGVRLGYAIGPAWFVDELEKVVLPYHLDAVKQLAGRVALRFVDDMNERVRLIVDERERLSTTMRGMPIDVTPSGANFILFRPTSIGGRDLWQQLLDRSILVRDCSGWPRLADCLRVTVGTPDENDAFITALKEILT</sequence>
<evidence type="ECO:0000256" key="5">
    <source>
        <dbReference type="ARBA" id="ARBA00022605"/>
    </source>
</evidence>
<evidence type="ECO:0000313" key="11">
    <source>
        <dbReference type="EMBL" id="TDT16760.1"/>
    </source>
</evidence>
<dbReference type="CDD" id="cd00609">
    <property type="entry name" value="AAT_like"/>
    <property type="match status" value="1"/>
</dbReference>
<dbReference type="EMBL" id="SOAU01000001">
    <property type="protein sequence ID" value="TDT16760.1"/>
    <property type="molecule type" value="Genomic_DNA"/>
</dbReference>
<dbReference type="InterPro" id="IPR004839">
    <property type="entry name" value="Aminotransferase_I/II_large"/>
</dbReference>
<dbReference type="InterPro" id="IPR015422">
    <property type="entry name" value="PyrdxlP-dep_Trfase_small"/>
</dbReference>
<evidence type="ECO:0000256" key="6">
    <source>
        <dbReference type="ARBA" id="ARBA00022679"/>
    </source>
</evidence>
<evidence type="ECO:0000256" key="3">
    <source>
        <dbReference type="ARBA" id="ARBA00011738"/>
    </source>
</evidence>
<dbReference type="InterPro" id="IPR005861">
    <property type="entry name" value="HisP_aminotrans"/>
</dbReference>
<evidence type="ECO:0000259" key="10">
    <source>
        <dbReference type="Pfam" id="PF00155"/>
    </source>
</evidence>
<evidence type="ECO:0000256" key="2">
    <source>
        <dbReference type="ARBA" id="ARBA00007970"/>
    </source>
</evidence>
<dbReference type="PANTHER" id="PTHR42885:SF2">
    <property type="entry name" value="HISTIDINOL-PHOSPHATE AMINOTRANSFERASE"/>
    <property type="match status" value="1"/>
</dbReference>
<dbReference type="AlphaFoldDB" id="A0A4R7I0R3"/>
<dbReference type="Pfam" id="PF00155">
    <property type="entry name" value="Aminotran_1_2"/>
    <property type="match status" value="1"/>
</dbReference>
<comment type="pathway">
    <text evidence="9">Amino-acid biosynthesis; L-histidine biosynthesis; L-histidine from 5-phospho-alpha-D-ribose 1-diphosphate: step 7/9.</text>
</comment>
<comment type="catalytic activity">
    <reaction evidence="9">
        <text>L-histidinol phosphate + 2-oxoglutarate = 3-(imidazol-4-yl)-2-oxopropyl phosphate + L-glutamate</text>
        <dbReference type="Rhea" id="RHEA:23744"/>
        <dbReference type="ChEBI" id="CHEBI:16810"/>
        <dbReference type="ChEBI" id="CHEBI:29985"/>
        <dbReference type="ChEBI" id="CHEBI:57766"/>
        <dbReference type="ChEBI" id="CHEBI:57980"/>
        <dbReference type="EC" id="2.6.1.9"/>
    </reaction>
</comment>
<keyword evidence="8 9" id="KW-0368">Histidine biosynthesis</keyword>
<evidence type="ECO:0000256" key="1">
    <source>
        <dbReference type="ARBA" id="ARBA00001933"/>
    </source>
</evidence>
<name>A0A4R7I0R3_9ACTN</name>
<dbReference type="GO" id="GO:0030170">
    <property type="term" value="F:pyridoxal phosphate binding"/>
    <property type="evidence" value="ECO:0007669"/>
    <property type="project" value="InterPro"/>
</dbReference>
<feature type="modified residue" description="N6-(pyridoxal phosphate)lysine" evidence="9">
    <location>
        <position position="218"/>
    </location>
</feature>
<dbReference type="InterPro" id="IPR015421">
    <property type="entry name" value="PyrdxlP-dep_Trfase_major"/>
</dbReference>